<proteinExistence type="inferred from homology"/>
<comment type="domain">
    <text evidence="8">The N-terminal domain interacts with the head of the 30S subunit; the C-terminal domain interacts with the body and contacts protein S4. The interaction surface between S4 and S5 is involved in control of translational fidelity.</text>
</comment>
<sequence>MENVKEVEVVAVDATETAAAQTTEQPRRNFREGRPDRKGGRRNNRERDNREDDGLIKKLVKVNRVTKVVKGGRTMRFSALCVVGDGKGSVGIGMAKAAEVPQAIEKANLRAKKAMVKIAVLDTTIPHEVIGTFGRGKVLLMPAQPGTGVIAGGPVRNVLEAVGIKDIRTKSYGSNNAINCVKATFNGLKELRSREHIAALRGKNVDEI</sequence>
<dbReference type="InterPro" id="IPR018192">
    <property type="entry name" value="Ribosomal_uS5_N_CS"/>
</dbReference>
<dbReference type="FunFam" id="3.30.230.10:FF:000002">
    <property type="entry name" value="30S ribosomal protein S5"/>
    <property type="match status" value="1"/>
</dbReference>
<dbReference type="GO" id="GO:0003735">
    <property type="term" value="F:structural constituent of ribosome"/>
    <property type="evidence" value="ECO:0007669"/>
    <property type="project" value="UniProtKB-UniRule"/>
</dbReference>
<evidence type="ECO:0000256" key="8">
    <source>
        <dbReference type="HAMAP-Rule" id="MF_01307"/>
    </source>
</evidence>
<evidence type="ECO:0000256" key="6">
    <source>
        <dbReference type="ARBA" id="ARBA00023274"/>
    </source>
</evidence>
<comment type="function">
    <text evidence="1 8">Located at the back of the 30S subunit body where it stabilizes the conformation of the head with respect to the body.</text>
</comment>
<dbReference type="PROSITE" id="PS50881">
    <property type="entry name" value="S5_DSRBD"/>
    <property type="match status" value="1"/>
</dbReference>
<evidence type="ECO:0000313" key="13">
    <source>
        <dbReference type="Proteomes" id="UP000824200"/>
    </source>
</evidence>
<feature type="compositionally biased region" description="Basic and acidic residues" evidence="10">
    <location>
        <begin position="25"/>
        <end position="52"/>
    </location>
</feature>
<dbReference type="InterPro" id="IPR005712">
    <property type="entry name" value="Ribosomal_uS5_bac-type"/>
</dbReference>
<dbReference type="PROSITE" id="PS00585">
    <property type="entry name" value="RIBOSOMAL_S5"/>
    <property type="match status" value="1"/>
</dbReference>
<dbReference type="AlphaFoldDB" id="A0A9D1E3L1"/>
<keyword evidence="4 8" id="KW-0694">RNA-binding</keyword>
<evidence type="ECO:0000256" key="7">
    <source>
        <dbReference type="ARBA" id="ARBA00035255"/>
    </source>
</evidence>
<comment type="subunit">
    <text evidence="8">Part of the 30S ribosomal subunit. Contacts proteins S4 and S8.</text>
</comment>
<evidence type="ECO:0000256" key="10">
    <source>
        <dbReference type="SAM" id="MobiDB-lite"/>
    </source>
</evidence>
<dbReference type="InterPro" id="IPR020568">
    <property type="entry name" value="Ribosomal_Su5_D2-typ_SF"/>
</dbReference>
<evidence type="ECO:0000256" key="1">
    <source>
        <dbReference type="ARBA" id="ARBA00003093"/>
    </source>
</evidence>
<evidence type="ECO:0000256" key="9">
    <source>
        <dbReference type="RuleBase" id="RU003823"/>
    </source>
</evidence>
<comment type="caution">
    <text evidence="12">The sequence shown here is derived from an EMBL/GenBank/DDBJ whole genome shotgun (WGS) entry which is preliminary data.</text>
</comment>
<dbReference type="GO" id="GO:0042254">
    <property type="term" value="P:ribosome biogenesis"/>
    <property type="evidence" value="ECO:0007669"/>
    <property type="project" value="UniProtKB-ARBA"/>
</dbReference>
<feature type="compositionally biased region" description="Low complexity" evidence="10">
    <location>
        <begin position="15"/>
        <end position="24"/>
    </location>
</feature>
<dbReference type="Gene3D" id="3.30.160.20">
    <property type="match status" value="1"/>
</dbReference>
<evidence type="ECO:0000256" key="4">
    <source>
        <dbReference type="ARBA" id="ARBA00022884"/>
    </source>
</evidence>
<dbReference type="GO" id="GO:0005737">
    <property type="term" value="C:cytoplasm"/>
    <property type="evidence" value="ECO:0007669"/>
    <property type="project" value="UniProtKB-ARBA"/>
</dbReference>
<reference evidence="12" key="2">
    <citation type="journal article" date="2021" name="PeerJ">
        <title>Extensive microbial diversity within the chicken gut microbiome revealed by metagenomics and culture.</title>
        <authorList>
            <person name="Gilroy R."/>
            <person name="Ravi A."/>
            <person name="Getino M."/>
            <person name="Pursley I."/>
            <person name="Horton D.L."/>
            <person name="Alikhan N.F."/>
            <person name="Baker D."/>
            <person name="Gharbi K."/>
            <person name="Hall N."/>
            <person name="Watson M."/>
            <person name="Adriaenssens E.M."/>
            <person name="Foster-Nyarko E."/>
            <person name="Jarju S."/>
            <person name="Secka A."/>
            <person name="Antonio M."/>
            <person name="Oren A."/>
            <person name="Chaudhuri R.R."/>
            <person name="La Ragione R."/>
            <person name="Hildebrand F."/>
            <person name="Pallen M.J."/>
        </authorList>
    </citation>
    <scope>NUCLEOTIDE SEQUENCE</scope>
    <source>
        <strain evidence="12">CHK121-14286</strain>
    </source>
</reference>
<dbReference type="EMBL" id="DVHL01000027">
    <property type="protein sequence ID" value="HIR65863.1"/>
    <property type="molecule type" value="Genomic_DNA"/>
</dbReference>
<dbReference type="HAMAP" id="MF_01307_B">
    <property type="entry name" value="Ribosomal_uS5_B"/>
    <property type="match status" value="1"/>
</dbReference>
<dbReference type="FunFam" id="3.30.160.20:FF:000001">
    <property type="entry name" value="30S ribosomal protein S5"/>
    <property type="match status" value="1"/>
</dbReference>
<reference evidence="12" key="1">
    <citation type="submission" date="2020-10" db="EMBL/GenBank/DDBJ databases">
        <authorList>
            <person name="Gilroy R."/>
        </authorList>
    </citation>
    <scope>NUCLEOTIDE SEQUENCE</scope>
    <source>
        <strain evidence="12">CHK121-14286</strain>
    </source>
</reference>
<dbReference type="InterPro" id="IPR005324">
    <property type="entry name" value="Ribosomal_uS5_C"/>
</dbReference>
<dbReference type="GO" id="GO:0015935">
    <property type="term" value="C:small ribosomal subunit"/>
    <property type="evidence" value="ECO:0007669"/>
    <property type="project" value="InterPro"/>
</dbReference>
<evidence type="ECO:0000256" key="2">
    <source>
        <dbReference type="ARBA" id="ARBA00008945"/>
    </source>
</evidence>
<comment type="function">
    <text evidence="8">With S4 and S12 plays an important role in translational accuracy.</text>
</comment>
<name>A0A9D1E3L1_9BACT</name>
<dbReference type="SUPFAM" id="SSF54768">
    <property type="entry name" value="dsRNA-binding domain-like"/>
    <property type="match status" value="1"/>
</dbReference>
<evidence type="ECO:0000259" key="11">
    <source>
        <dbReference type="PROSITE" id="PS50881"/>
    </source>
</evidence>
<dbReference type="GO" id="GO:0006412">
    <property type="term" value="P:translation"/>
    <property type="evidence" value="ECO:0007669"/>
    <property type="project" value="UniProtKB-UniRule"/>
</dbReference>
<organism evidence="12 13">
    <name type="scientific">Candidatus Fimimonas gallinarum</name>
    <dbReference type="NCBI Taxonomy" id="2840821"/>
    <lineage>
        <taxon>Bacteria</taxon>
        <taxon>Pseudomonadati</taxon>
        <taxon>Myxococcota</taxon>
        <taxon>Myxococcia</taxon>
        <taxon>Myxococcales</taxon>
        <taxon>Cystobacterineae</taxon>
        <taxon>Myxococcaceae</taxon>
        <taxon>Myxococcaceae incertae sedis</taxon>
        <taxon>Candidatus Fimimonas</taxon>
    </lineage>
</organism>
<feature type="domain" description="S5 DRBM" evidence="11">
    <location>
        <begin position="55"/>
        <end position="118"/>
    </location>
</feature>
<feature type="region of interest" description="Disordered" evidence="10">
    <location>
        <begin position="15"/>
        <end position="52"/>
    </location>
</feature>
<dbReference type="Pfam" id="PF00333">
    <property type="entry name" value="Ribosomal_S5"/>
    <property type="match status" value="1"/>
</dbReference>
<dbReference type="Pfam" id="PF03719">
    <property type="entry name" value="Ribosomal_S5_C"/>
    <property type="match status" value="1"/>
</dbReference>
<dbReference type="GO" id="GO:0019843">
    <property type="term" value="F:rRNA binding"/>
    <property type="evidence" value="ECO:0007669"/>
    <property type="project" value="UniProtKB-UniRule"/>
</dbReference>
<protein>
    <recommendedName>
        <fullName evidence="7 8">Small ribosomal subunit protein uS5</fullName>
    </recommendedName>
</protein>
<comment type="similarity">
    <text evidence="2 8 9">Belongs to the universal ribosomal protein uS5 family.</text>
</comment>
<dbReference type="PANTHER" id="PTHR48277:SF1">
    <property type="entry name" value="MITOCHONDRIAL RIBOSOMAL PROTEIN S5"/>
    <property type="match status" value="1"/>
</dbReference>
<dbReference type="NCBIfam" id="TIGR01021">
    <property type="entry name" value="rpsE_bact"/>
    <property type="match status" value="1"/>
</dbReference>
<keyword evidence="3 8" id="KW-0699">rRNA-binding</keyword>
<evidence type="ECO:0000256" key="3">
    <source>
        <dbReference type="ARBA" id="ARBA00022730"/>
    </source>
</evidence>
<dbReference type="Proteomes" id="UP000824200">
    <property type="component" value="Unassembled WGS sequence"/>
</dbReference>
<dbReference type="Gene3D" id="3.30.230.10">
    <property type="match status" value="1"/>
</dbReference>
<keyword evidence="5 8" id="KW-0689">Ribosomal protein</keyword>
<keyword evidence="6 8" id="KW-0687">Ribonucleoprotein</keyword>
<gene>
    <name evidence="8 12" type="primary">rpsE</name>
    <name evidence="12" type="ORF">IAC95_03145</name>
</gene>
<dbReference type="InterPro" id="IPR014721">
    <property type="entry name" value="Ribsml_uS5_D2-typ_fold_subgr"/>
</dbReference>
<dbReference type="InterPro" id="IPR013810">
    <property type="entry name" value="Ribosomal_uS5_N"/>
</dbReference>
<evidence type="ECO:0000256" key="5">
    <source>
        <dbReference type="ARBA" id="ARBA00022980"/>
    </source>
</evidence>
<evidence type="ECO:0000313" key="12">
    <source>
        <dbReference type="EMBL" id="HIR65863.1"/>
    </source>
</evidence>
<dbReference type="InterPro" id="IPR000851">
    <property type="entry name" value="Ribosomal_uS5"/>
</dbReference>
<dbReference type="SUPFAM" id="SSF54211">
    <property type="entry name" value="Ribosomal protein S5 domain 2-like"/>
    <property type="match status" value="1"/>
</dbReference>
<dbReference type="PANTHER" id="PTHR48277">
    <property type="entry name" value="MITOCHONDRIAL RIBOSOMAL PROTEIN S5"/>
    <property type="match status" value="1"/>
</dbReference>
<accession>A0A9D1E3L1</accession>